<dbReference type="InterPro" id="IPR058240">
    <property type="entry name" value="rSAM_sf"/>
</dbReference>
<evidence type="ECO:0000256" key="12">
    <source>
        <dbReference type="ARBA" id="ARBA00051157"/>
    </source>
</evidence>
<evidence type="ECO:0000256" key="1">
    <source>
        <dbReference type="ARBA" id="ARBA00004942"/>
    </source>
</evidence>
<dbReference type="InterPro" id="IPR002684">
    <property type="entry name" value="Biotin_synth/BioAB"/>
</dbReference>
<comment type="subunit">
    <text evidence="13">Homodimer.</text>
</comment>
<dbReference type="PROSITE" id="PS51918">
    <property type="entry name" value="RADICAL_SAM"/>
    <property type="match status" value="1"/>
</dbReference>
<feature type="binding site" evidence="13 14">
    <location>
        <position position="197"/>
    </location>
    <ligand>
        <name>[2Fe-2S] cluster</name>
        <dbReference type="ChEBI" id="CHEBI:190135"/>
    </ligand>
</feature>
<dbReference type="PANTHER" id="PTHR22976">
    <property type="entry name" value="BIOTIN SYNTHASE"/>
    <property type="match status" value="1"/>
</dbReference>
<gene>
    <name evidence="16" type="primary">bioB_2</name>
    <name evidence="13" type="synonym">bioB</name>
    <name evidence="16" type="ORF">PCLFYP37_01601</name>
</gene>
<feature type="binding site" evidence="13 14">
    <location>
        <position position="137"/>
    </location>
    <ligand>
        <name>[2Fe-2S] cluster</name>
        <dbReference type="ChEBI" id="CHEBI:190135"/>
    </ligand>
</feature>
<dbReference type="PIRSF" id="PIRSF001619">
    <property type="entry name" value="Biotin_synth"/>
    <property type="match status" value="1"/>
</dbReference>
<dbReference type="CDD" id="cd01335">
    <property type="entry name" value="Radical_SAM"/>
    <property type="match status" value="1"/>
</dbReference>
<comment type="cofactor">
    <cofactor evidence="14">
        <name>[2Fe-2S] cluster</name>
        <dbReference type="ChEBI" id="CHEBI:190135"/>
    </cofactor>
    <text evidence="14">Binds 1 [2Fe-2S] cluster. The cluster is coordinated with 3 cysteines and 1 arginine.</text>
</comment>
<feature type="domain" description="Radical SAM core" evidence="15">
    <location>
        <begin position="43"/>
        <end position="269"/>
    </location>
</feature>
<comment type="pathway">
    <text evidence="1 13">Cofactor biosynthesis; biotin biosynthesis; biotin from 7,8-diaminononanoate: step 2/2.</text>
</comment>
<dbReference type="Pfam" id="PF06968">
    <property type="entry name" value="BATS"/>
    <property type="match status" value="1"/>
</dbReference>
<dbReference type="UniPathway" id="UPA00078">
    <property type="reaction ID" value="UER00162"/>
</dbReference>
<keyword evidence="9 13" id="KW-0093">Biotin biosynthesis</keyword>
<evidence type="ECO:0000256" key="3">
    <source>
        <dbReference type="ARBA" id="ARBA00012236"/>
    </source>
</evidence>
<dbReference type="GO" id="GO:0051537">
    <property type="term" value="F:2 iron, 2 sulfur cluster binding"/>
    <property type="evidence" value="ECO:0007669"/>
    <property type="project" value="UniProtKB-KW"/>
</dbReference>
<keyword evidence="10 13" id="KW-0408">Iron</keyword>
<evidence type="ECO:0000256" key="9">
    <source>
        <dbReference type="ARBA" id="ARBA00022756"/>
    </source>
</evidence>
<dbReference type="NCBIfam" id="TIGR00433">
    <property type="entry name" value="bioB"/>
    <property type="match status" value="1"/>
</dbReference>
<keyword evidence="5 13" id="KW-0808">Transferase</keyword>
<protein>
    <recommendedName>
        <fullName evidence="3 13">Biotin synthase</fullName>
        <ecNumber evidence="3 13">2.8.1.6</ecNumber>
    </recommendedName>
</protein>
<evidence type="ECO:0000259" key="15">
    <source>
        <dbReference type="PROSITE" id="PS51918"/>
    </source>
</evidence>
<keyword evidence="6 13" id="KW-0949">S-adenosyl-L-methionine</keyword>
<dbReference type="Pfam" id="PF04055">
    <property type="entry name" value="Radical_SAM"/>
    <property type="match status" value="1"/>
</dbReference>
<dbReference type="HAMAP" id="MF_01694">
    <property type="entry name" value="BioB"/>
    <property type="match status" value="1"/>
</dbReference>
<dbReference type="InterPro" id="IPR006638">
    <property type="entry name" value="Elp3/MiaA/NifB-like_rSAM"/>
</dbReference>
<comment type="cofactor">
    <cofactor evidence="13">
        <name>[2Fe-2S] cluster</name>
        <dbReference type="ChEBI" id="CHEBI:190135"/>
    </cofactor>
    <text evidence="13">Binds 1 [2Fe-2S] cluster. The cluster is coordinated with 3 cysteines and 1 arginine.</text>
</comment>
<evidence type="ECO:0000256" key="10">
    <source>
        <dbReference type="ARBA" id="ARBA00023004"/>
    </source>
</evidence>
<organism evidence="16">
    <name type="scientific">Paraprevotella clara</name>
    <dbReference type="NCBI Taxonomy" id="454154"/>
    <lineage>
        <taxon>Bacteria</taxon>
        <taxon>Pseudomonadati</taxon>
        <taxon>Bacteroidota</taxon>
        <taxon>Bacteroidia</taxon>
        <taxon>Bacteroidales</taxon>
        <taxon>Prevotellaceae</taxon>
        <taxon>Paraprevotella</taxon>
    </lineage>
</organism>
<dbReference type="GO" id="GO:0004076">
    <property type="term" value="F:biotin synthase activity"/>
    <property type="evidence" value="ECO:0007669"/>
    <property type="project" value="UniProtKB-UniRule"/>
</dbReference>
<accession>A0A6N3BA80</accession>
<feature type="binding site" evidence="13 14">
    <location>
        <position position="61"/>
    </location>
    <ligand>
        <name>[4Fe-4S] cluster</name>
        <dbReference type="ChEBI" id="CHEBI:49883"/>
        <note>4Fe-4S-S-AdoMet</note>
    </ligand>
</feature>
<keyword evidence="8 13" id="KW-0479">Metal-binding</keyword>
<feature type="binding site" evidence="13 14">
    <location>
        <position position="65"/>
    </location>
    <ligand>
        <name>[4Fe-4S] cluster</name>
        <dbReference type="ChEBI" id="CHEBI:49883"/>
        <note>4Fe-4S-S-AdoMet</note>
    </ligand>
</feature>
<dbReference type="AlphaFoldDB" id="A0A6N3BA80"/>
<evidence type="ECO:0000256" key="5">
    <source>
        <dbReference type="ARBA" id="ARBA00022679"/>
    </source>
</evidence>
<keyword evidence="4 13" id="KW-0004">4Fe-4S</keyword>
<dbReference type="GO" id="GO:0005506">
    <property type="term" value="F:iron ion binding"/>
    <property type="evidence" value="ECO:0007669"/>
    <property type="project" value="UniProtKB-UniRule"/>
</dbReference>
<dbReference type="EC" id="2.8.1.6" evidence="3 13"/>
<reference evidence="16" key="1">
    <citation type="submission" date="2019-11" db="EMBL/GenBank/DDBJ databases">
        <authorList>
            <person name="Feng L."/>
        </authorList>
    </citation>
    <scope>NUCLEOTIDE SEQUENCE</scope>
    <source>
        <strain evidence="16">PclaraLFYP37</strain>
    </source>
</reference>
<feature type="binding site" evidence="13 14">
    <location>
        <position position="68"/>
    </location>
    <ligand>
        <name>[4Fe-4S] cluster</name>
        <dbReference type="ChEBI" id="CHEBI:49883"/>
        <note>4Fe-4S-S-AdoMet</note>
    </ligand>
</feature>
<evidence type="ECO:0000256" key="2">
    <source>
        <dbReference type="ARBA" id="ARBA00010765"/>
    </source>
</evidence>
<proteinExistence type="inferred from homology"/>
<dbReference type="PANTHER" id="PTHR22976:SF2">
    <property type="entry name" value="BIOTIN SYNTHASE, MITOCHONDRIAL"/>
    <property type="match status" value="1"/>
</dbReference>
<comment type="function">
    <text evidence="13">Catalyzes the conversion of dethiobiotin (DTB) to biotin by the insertion of a sulfur atom into dethiobiotin via a radical-based mechanism.</text>
</comment>
<dbReference type="RefSeq" id="WP_412442175.1">
    <property type="nucleotide sequence ID" value="NZ_CACRUT010000008.1"/>
</dbReference>
<dbReference type="SMART" id="SM00729">
    <property type="entry name" value="Elp3"/>
    <property type="match status" value="1"/>
</dbReference>
<dbReference type="SMART" id="SM00876">
    <property type="entry name" value="BATS"/>
    <property type="match status" value="1"/>
</dbReference>
<evidence type="ECO:0000256" key="6">
    <source>
        <dbReference type="ARBA" id="ARBA00022691"/>
    </source>
</evidence>
<evidence type="ECO:0000256" key="8">
    <source>
        <dbReference type="ARBA" id="ARBA00022723"/>
    </source>
</evidence>
<dbReference type="InterPro" id="IPR013785">
    <property type="entry name" value="Aldolase_TIM"/>
</dbReference>
<dbReference type="SFLD" id="SFLDS00029">
    <property type="entry name" value="Radical_SAM"/>
    <property type="match status" value="1"/>
</dbReference>
<keyword evidence="7 13" id="KW-0001">2Fe-2S</keyword>
<comment type="cofactor">
    <cofactor evidence="13 14">
        <name>[4Fe-4S] cluster</name>
        <dbReference type="ChEBI" id="CHEBI:49883"/>
    </cofactor>
    <text evidence="13 14">Binds 1 [4Fe-4S] cluster. The cluster is coordinated with 3 cysteines and an exchangeable S-adenosyl-L-methionine.</text>
</comment>
<dbReference type="InterPro" id="IPR007197">
    <property type="entry name" value="rSAM"/>
</dbReference>
<dbReference type="SFLD" id="SFLDG01278">
    <property type="entry name" value="biotin_synthase_like"/>
    <property type="match status" value="1"/>
</dbReference>
<feature type="binding site" evidence="13 14">
    <location>
        <position position="105"/>
    </location>
    <ligand>
        <name>[2Fe-2S] cluster</name>
        <dbReference type="ChEBI" id="CHEBI:190135"/>
    </ligand>
</feature>
<sequence length="318" mass="35471">MIEKLERKVHEGQPFTPEEVLQLTENAPLDALCEASHRITLRHASRKFDLCSIINAKSGRCSENCKWCAQSAHHPTGIETYGIVSKEECLRHARINENAGIRRFSLVASGKKPTDREVDTWCEHLAYLSRHTHISLCVSLGLASEGQLDKLHRAGAVRYHCNLETAPSFFARLCSTHTQAEKIETLRAARRVGMEVCCGGIIGMGENMRQRAELAFTLKSLDISSIPLNLLHPIKGTPLETMPPLSEEEILRTIALFRFVNPSAYLRFAGGRSKLSDEMIRRAMYTGINSAIAGDLLTTIGSNVKEDVERIKETGYEL</sequence>
<evidence type="ECO:0000256" key="4">
    <source>
        <dbReference type="ARBA" id="ARBA00022485"/>
    </source>
</evidence>
<comment type="similarity">
    <text evidence="2 13">Belongs to the radical SAM superfamily. Biotin synthase family.</text>
</comment>
<evidence type="ECO:0000313" key="16">
    <source>
        <dbReference type="EMBL" id="VYT97062.1"/>
    </source>
</evidence>
<dbReference type="SFLD" id="SFLDG01060">
    <property type="entry name" value="BATS_domain_containing"/>
    <property type="match status" value="1"/>
</dbReference>
<dbReference type="GO" id="GO:0009102">
    <property type="term" value="P:biotin biosynthetic process"/>
    <property type="evidence" value="ECO:0007669"/>
    <property type="project" value="UniProtKB-UniRule"/>
</dbReference>
<evidence type="ECO:0000256" key="11">
    <source>
        <dbReference type="ARBA" id="ARBA00023014"/>
    </source>
</evidence>
<feature type="binding site" evidence="13 14">
    <location>
        <position position="267"/>
    </location>
    <ligand>
        <name>[2Fe-2S] cluster</name>
        <dbReference type="ChEBI" id="CHEBI:190135"/>
    </ligand>
</feature>
<evidence type="ECO:0000256" key="7">
    <source>
        <dbReference type="ARBA" id="ARBA00022714"/>
    </source>
</evidence>
<dbReference type="SUPFAM" id="SSF102114">
    <property type="entry name" value="Radical SAM enzymes"/>
    <property type="match status" value="1"/>
</dbReference>
<comment type="catalytic activity">
    <reaction evidence="12 13">
        <text>(4R,5S)-dethiobiotin + (sulfur carrier)-SH + 2 reduced [2Fe-2S]-[ferredoxin] + 2 S-adenosyl-L-methionine = (sulfur carrier)-H + biotin + 2 5'-deoxyadenosine + 2 L-methionine + 2 oxidized [2Fe-2S]-[ferredoxin]</text>
        <dbReference type="Rhea" id="RHEA:22060"/>
        <dbReference type="Rhea" id="RHEA-COMP:10000"/>
        <dbReference type="Rhea" id="RHEA-COMP:10001"/>
        <dbReference type="Rhea" id="RHEA-COMP:14737"/>
        <dbReference type="Rhea" id="RHEA-COMP:14739"/>
        <dbReference type="ChEBI" id="CHEBI:17319"/>
        <dbReference type="ChEBI" id="CHEBI:29917"/>
        <dbReference type="ChEBI" id="CHEBI:33737"/>
        <dbReference type="ChEBI" id="CHEBI:33738"/>
        <dbReference type="ChEBI" id="CHEBI:57586"/>
        <dbReference type="ChEBI" id="CHEBI:57844"/>
        <dbReference type="ChEBI" id="CHEBI:59789"/>
        <dbReference type="ChEBI" id="CHEBI:64428"/>
        <dbReference type="ChEBI" id="CHEBI:149473"/>
        <dbReference type="EC" id="2.8.1.6"/>
    </reaction>
</comment>
<dbReference type="InterPro" id="IPR024177">
    <property type="entry name" value="Biotin_synthase"/>
</dbReference>
<evidence type="ECO:0000256" key="13">
    <source>
        <dbReference type="HAMAP-Rule" id="MF_01694"/>
    </source>
</evidence>
<keyword evidence="11 13" id="KW-0411">Iron-sulfur</keyword>
<dbReference type="GO" id="GO:0051539">
    <property type="term" value="F:4 iron, 4 sulfur cluster binding"/>
    <property type="evidence" value="ECO:0007669"/>
    <property type="project" value="UniProtKB-KW"/>
</dbReference>
<dbReference type="Gene3D" id="3.20.20.70">
    <property type="entry name" value="Aldolase class I"/>
    <property type="match status" value="1"/>
</dbReference>
<dbReference type="InterPro" id="IPR010722">
    <property type="entry name" value="BATS_dom"/>
</dbReference>
<name>A0A6N3BA80_9BACT</name>
<evidence type="ECO:0000256" key="14">
    <source>
        <dbReference type="PIRSR" id="PIRSR001619-1"/>
    </source>
</evidence>
<dbReference type="EMBL" id="CACRUT010000008">
    <property type="protein sequence ID" value="VYT97062.1"/>
    <property type="molecule type" value="Genomic_DNA"/>
</dbReference>